<feature type="domain" description="Major facilitator superfamily (MFS) profile" evidence="7">
    <location>
        <begin position="19"/>
        <end position="457"/>
    </location>
</feature>
<dbReference type="GO" id="GO:0022857">
    <property type="term" value="F:transmembrane transporter activity"/>
    <property type="evidence" value="ECO:0007669"/>
    <property type="project" value="InterPro"/>
</dbReference>
<protein>
    <submittedName>
        <fullName evidence="8">MFS transporter</fullName>
    </submittedName>
</protein>
<feature type="transmembrane region" description="Helical" evidence="6">
    <location>
        <begin position="112"/>
        <end position="129"/>
    </location>
</feature>
<keyword evidence="3 6" id="KW-0812">Transmembrane</keyword>
<sequence length="460" mass="45976">MGCHRRAQQGAAGVKLALWAAVLTLANVLADVAIGSPLMVLPQLLEHFGTDQAAWLGSSAMLAAAIWSPLLAKCSDLYGKRRVLVTALLIACAGAVICLIAPNLWIFLVGRFFQGAALATIFLSVALVLQICSPRAAMGVVGVVTSSSSAVGIVEPFLMQPVIDGLGFRGVFLVAAGLAAVAALAVRCVVPESPIRSPGRVDVVGALLLGGGLAAVLAWLSGGAVALLAGGVAALSCWLFLARRVDEPLVDIRALRRPVLLTLLAVVLAAGAFRSMLQLTGIVAQVSADLDVGYGFGGGNAVAVLLAAPNLGIMIGGACAGWVAGRLGPALPLLAGVILGATATFAMLAGVSILPMAVVCGAATGVAAGAIGTSGYTVATGLEPPQRQGTVAGLVSVSMALGSVVFTFAGNEILKATRIPGDAVISTGTGVALYIAMAGALFLLAALPAVALINAVRTSR</sequence>
<dbReference type="InterPro" id="IPR011701">
    <property type="entry name" value="MFS"/>
</dbReference>
<evidence type="ECO:0000256" key="4">
    <source>
        <dbReference type="ARBA" id="ARBA00022989"/>
    </source>
</evidence>
<keyword evidence="2" id="KW-0813">Transport</keyword>
<reference evidence="8 9" key="1">
    <citation type="submission" date="2016-01" db="EMBL/GenBank/DDBJ databases">
        <title>The new phylogeny of the genus Mycobacterium.</title>
        <authorList>
            <person name="Tarcisio F."/>
            <person name="Conor M."/>
            <person name="Antonella G."/>
            <person name="Elisabetta G."/>
            <person name="Giulia F.S."/>
            <person name="Sara T."/>
            <person name="Anna F."/>
            <person name="Clotilde B."/>
            <person name="Roberto B."/>
            <person name="Veronica D.S."/>
            <person name="Fabio R."/>
            <person name="Monica P."/>
            <person name="Olivier J."/>
            <person name="Enrico T."/>
            <person name="Nicola S."/>
        </authorList>
    </citation>
    <scope>NUCLEOTIDE SEQUENCE [LARGE SCALE GENOMIC DNA]</scope>
    <source>
        <strain evidence="8 9">DSM 45541</strain>
    </source>
</reference>
<evidence type="ECO:0000256" key="3">
    <source>
        <dbReference type="ARBA" id="ARBA00022692"/>
    </source>
</evidence>
<gene>
    <name evidence="8" type="ORF">AWC12_05115</name>
</gene>
<dbReference type="EMBL" id="LQPC01000019">
    <property type="protein sequence ID" value="ORV90935.1"/>
    <property type="molecule type" value="Genomic_DNA"/>
</dbReference>
<comment type="caution">
    <text evidence="8">The sequence shown here is derived from an EMBL/GenBank/DDBJ whole genome shotgun (WGS) entry which is preliminary data.</text>
</comment>
<evidence type="ECO:0000259" key="7">
    <source>
        <dbReference type="PROSITE" id="PS50850"/>
    </source>
</evidence>
<feature type="transmembrane region" description="Helical" evidence="6">
    <location>
        <begin position="225"/>
        <end position="242"/>
    </location>
</feature>
<keyword evidence="5 6" id="KW-0472">Membrane</keyword>
<keyword evidence="4 6" id="KW-1133">Transmembrane helix</keyword>
<dbReference type="PANTHER" id="PTHR23501:SF191">
    <property type="entry name" value="VACUOLAR BASIC AMINO ACID TRANSPORTER 4"/>
    <property type="match status" value="1"/>
</dbReference>
<feature type="transmembrane region" description="Helical" evidence="6">
    <location>
        <begin position="301"/>
        <end position="323"/>
    </location>
</feature>
<evidence type="ECO:0000256" key="5">
    <source>
        <dbReference type="ARBA" id="ARBA00023136"/>
    </source>
</evidence>
<evidence type="ECO:0000256" key="2">
    <source>
        <dbReference type="ARBA" id="ARBA00022448"/>
    </source>
</evidence>
<feature type="transmembrane region" description="Helical" evidence="6">
    <location>
        <begin position="431"/>
        <end position="456"/>
    </location>
</feature>
<comment type="subcellular location">
    <subcellularLocation>
        <location evidence="1">Cell inner membrane</location>
        <topology evidence="1">Multi-pass membrane protein</topology>
    </subcellularLocation>
</comment>
<feature type="transmembrane region" description="Helical" evidence="6">
    <location>
        <begin position="54"/>
        <end position="72"/>
    </location>
</feature>
<feature type="transmembrane region" description="Helical" evidence="6">
    <location>
        <begin position="136"/>
        <end position="154"/>
    </location>
</feature>
<dbReference type="InterPro" id="IPR020846">
    <property type="entry name" value="MFS_dom"/>
</dbReference>
<evidence type="ECO:0000256" key="1">
    <source>
        <dbReference type="ARBA" id="ARBA00004429"/>
    </source>
</evidence>
<feature type="transmembrane region" description="Helical" evidence="6">
    <location>
        <begin position="84"/>
        <end position="106"/>
    </location>
</feature>
<dbReference type="InterPro" id="IPR036259">
    <property type="entry name" value="MFS_trans_sf"/>
</dbReference>
<dbReference type="PANTHER" id="PTHR23501">
    <property type="entry name" value="MAJOR FACILITATOR SUPERFAMILY"/>
    <property type="match status" value="1"/>
</dbReference>
<dbReference type="Proteomes" id="UP000193622">
    <property type="component" value="Unassembled WGS sequence"/>
</dbReference>
<dbReference type="PROSITE" id="PS50850">
    <property type="entry name" value="MFS"/>
    <property type="match status" value="1"/>
</dbReference>
<dbReference type="SUPFAM" id="SSF103473">
    <property type="entry name" value="MFS general substrate transporter"/>
    <property type="match status" value="1"/>
</dbReference>
<evidence type="ECO:0000313" key="8">
    <source>
        <dbReference type="EMBL" id="ORV90935.1"/>
    </source>
</evidence>
<dbReference type="AlphaFoldDB" id="A0A1X1WWC1"/>
<feature type="transmembrane region" description="Helical" evidence="6">
    <location>
        <begin position="356"/>
        <end position="379"/>
    </location>
</feature>
<dbReference type="GO" id="GO:0005886">
    <property type="term" value="C:plasma membrane"/>
    <property type="evidence" value="ECO:0007669"/>
    <property type="project" value="UniProtKB-SubCell"/>
</dbReference>
<evidence type="ECO:0000313" key="9">
    <source>
        <dbReference type="Proteomes" id="UP000193622"/>
    </source>
</evidence>
<feature type="transmembrane region" description="Helical" evidence="6">
    <location>
        <begin position="391"/>
        <end position="411"/>
    </location>
</feature>
<name>A0A1X1WWC1_MYCIR</name>
<organism evidence="8 9">
    <name type="scientific">Mycolicibacterium iranicum</name>
    <name type="common">Mycobacterium iranicum</name>
    <dbReference type="NCBI Taxonomy" id="912594"/>
    <lineage>
        <taxon>Bacteria</taxon>
        <taxon>Bacillati</taxon>
        <taxon>Actinomycetota</taxon>
        <taxon>Actinomycetes</taxon>
        <taxon>Mycobacteriales</taxon>
        <taxon>Mycobacteriaceae</taxon>
        <taxon>Mycolicibacterium</taxon>
    </lineage>
</organism>
<proteinExistence type="predicted"/>
<feature type="transmembrane region" description="Helical" evidence="6">
    <location>
        <begin position="254"/>
        <end position="273"/>
    </location>
</feature>
<feature type="transmembrane region" description="Helical" evidence="6">
    <location>
        <begin position="330"/>
        <end position="350"/>
    </location>
</feature>
<accession>A0A1X1WWC1</accession>
<dbReference type="Gene3D" id="1.20.1250.20">
    <property type="entry name" value="MFS general substrate transporter like domains"/>
    <property type="match status" value="2"/>
</dbReference>
<dbReference type="Pfam" id="PF07690">
    <property type="entry name" value="MFS_1"/>
    <property type="match status" value="1"/>
</dbReference>
<evidence type="ECO:0000256" key="6">
    <source>
        <dbReference type="SAM" id="Phobius"/>
    </source>
</evidence>
<feature type="transmembrane region" description="Helical" evidence="6">
    <location>
        <begin position="201"/>
        <end position="219"/>
    </location>
</feature>
<feature type="transmembrane region" description="Helical" evidence="6">
    <location>
        <begin position="166"/>
        <end position="189"/>
    </location>
</feature>